<protein>
    <submittedName>
        <fullName evidence="6">Uncharacterized protein</fullName>
    </submittedName>
</protein>
<dbReference type="Pfam" id="PF00249">
    <property type="entry name" value="Myb_DNA-binding"/>
    <property type="match status" value="1"/>
</dbReference>
<evidence type="ECO:0000256" key="2">
    <source>
        <dbReference type="ARBA" id="ARBA00023125"/>
    </source>
</evidence>
<evidence type="ECO:0000313" key="7">
    <source>
        <dbReference type="Proteomes" id="UP001141806"/>
    </source>
</evidence>
<keyword evidence="2" id="KW-0238">DNA-binding</keyword>
<comment type="caution">
    <text evidence="6">The sequence shown here is derived from an EMBL/GenBank/DDBJ whole genome shotgun (WGS) entry which is preliminary data.</text>
</comment>
<sequence length="161" mass="18749">MRIPHRRAAAPRTQEGRQLLPNERLEINSKYDKKKIISLRCCGWSYKLRWMNYLRPDIKRGNISKDEEDLIIRLHKLLGDRWSLIAGRLPGPTDNEIMNYWNTSLSKKFKGMTKKIQRKKLKNKKLKGVPSVKVENNPHIIQTRATQCNNIELVLGGESSS</sequence>
<gene>
    <name evidence="6" type="ORF">NE237_009286</name>
</gene>
<dbReference type="PROSITE" id="PS50090">
    <property type="entry name" value="MYB_LIKE"/>
    <property type="match status" value="1"/>
</dbReference>
<evidence type="ECO:0000256" key="3">
    <source>
        <dbReference type="ARBA" id="ARBA00023242"/>
    </source>
</evidence>
<dbReference type="InterPro" id="IPR015495">
    <property type="entry name" value="Myb_TF_plants"/>
</dbReference>
<dbReference type="PANTHER" id="PTHR47998">
    <property type="entry name" value="TRANSCRIPTION FACTOR MYB51-LIKE ISOFORM X1"/>
    <property type="match status" value="1"/>
</dbReference>
<dbReference type="GO" id="GO:0030154">
    <property type="term" value="P:cell differentiation"/>
    <property type="evidence" value="ECO:0007669"/>
    <property type="project" value="TreeGrafter"/>
</dbReference>
<dbReference type="InterPro" id="IPR001005">
    <property type="entry name" value="SANT/Myb"/>
</dbReference>
<dbReference type="OrthoDB" id="2143914at2759"/>
<dbReference type="PROSITE" id="PS51294">
    <property type="entry name" value="HTH_MYB"/>
    <property type="match status" value="1"/>
</dbReference>
<comment type="subcellular location">
    <subcellularLocation>
        <location evidence="1">Nucleus</location>
    </subcellularLocation>
</comment>
<dbReference type="SUPFAM" id="SSF46689">
    <property type="entry name" value="Homeodomain-like"/>
    <property type="match status" value="1"/>
</dbReference>
<dbReference type="SMART" id="SM00717">
    <property type="entry name" value="SANT"/>
    <property type="match status" value="1"/>
</dbReference>
<proteinExistence type="predicted"/>
<keyword evidence="7" id="KW-1185">Reference proteome</keyword>
<dbReference type="GO" id="GO:0005634">
    <property type="term" value="C:nucleus"/>
    <property type="evidence" value="ECO:0007669"/>
    <property type="project" value="UniProtKB-SubCell"/>
</dbReference>
<keyword evidence="3" id="KW-0539">Nucleus</keyword>
<dbReference type="InterPro" id="IPR009057">
    <property type="entry name" value="Homeodomain-like_sf"/>
</dbReference>
<dbReference type="GO" id="GO:0000976">
    <property type="term" value="F:transcription cis-regulatory region binding"/>
    <property type="evidence" value="ECO:0007669"/>
    <property type="project" value="TreeGrafter"/>
</dbReference>
<organism evidence="6 7">
    <name type="scientific">Protea cynaroides</name>
    <dbReference type="NCBI Taxonomy" id="273540"/>
    <lineage>
        <taxon>Eukaryota</taxon>
        <taxon>Viridiplantae</taxon>
        <taxon>Streptophyta</taxon>
        <taxon>Embryophyta</taxon>
        <taxon>Tracheophyta</taxon>
        <taxon>Spermatophyta</taxon>
        <taxon>Magnoliopsida</taxon>
        <taxon>Proteales</taxon>
        <taxon>Proteaceae</taxon>
        <taxon>Protea</taxon>
    </lineage>
</organism>
<dbReference type="Proteomes" id="UP001141806">
    <property type="component" value="Unassembled WGS sequence"/>
</dbReference>
<dbReference type="GO" id="GO:0006355">
    <property type="term" value="P:regulation of DNA-templated transcription"/>
    <property type="evidence" value="ECO:0007669"/>
    <property type="project" value="TreeGrafter"/>
</dbReference>
<evidence type="ECO:0000256" key="1">
    <source>
        <dbReference type="ARBA" id="ARBA00004123"/>
    </source>
</evidence>
<feature type="domain" description="HTH myb-type" evidence="5">
    <location>
        <begin position="55"/>
        <end position="109"/>
    </location>
</feature>
<dbReference type="EMBL" id="JAMYWD010000002">
    <property type="protein sequence ID" value="KAJ4978506.1"/>
    <property type="molecule type" value="Genomic_DNA"/>
</dbReference>
<reference evidence="6" key="1">
    <citation type="journal article" date="2023" name="Plant J.">
        <title>The genome of the king protea, Protea cynaroides.</title>
        <authorList>
            <person name="Chang J."/>
            <person name="Duong T.A."/>
            <person name="Schoeman C."/>
            <person name="Ma X."/>
            <person name="Roodt D."/>
            <person name="Barker N."/>
            <person name="Li Z."/>
            <person name="Van de Peer Y."/>
            <person name="Mizrachi E."/>
        </authorList>
    </citation>
    <scope>NUCLEOTIDE SEQUENCE</scope>
    <source>
        <tissue evidence="6">Young leaves</tissue>
    </source>
</reference>
<evidence type="ECO:0000259" key="4">
    <source>
        <dbReference type="PROSITE" id="PS50090"/>
    </source>
</evidence>
<dbReference type="PANTHER" id="PTHR47998:SF91">
    <property type="entry name" value="MYB-RELATED PROTEIN 308-LIKE"/>
    <property type="match status" value="1"/>
</dbReference>
<evidence type="ECO:0000313" key="6">
    <source>
        <dbReference type="EMBL" id="KAJ4978506.1"/>
    </source>
</evidence>
<dbReference type="Gene3D" id="1.10.10.60">
    <property type="entry name" value="Homeodomain-like"/>
    <property type="match status" value="1"/>
</dbReference>
<accession>A0A9Q0KXI3</accession>
<dbReference type="AlphaFoldDB" id="A0A9Q0KXI3"/>
<evidence type="ECO:0000259" key="5">
    <source>
        <dbReference type="PROSITE" id="PS51294"/>
    </source>
</evidence>
<dbReference type="CDD" id="cd00167">
    <property type="entry name" value="SANT"/>
    <property type="match status" value="1"/>
</dbReference>
<dbReference type="InterPro" id="IPR017930">
    <property type="entry name" value="Myb_dom"/>
</dbReference>
<name>A0A9Q0KXI3_9MAGN</name>
<feature type="domain" description="Myb-like" evidence="4">
    <location>
        <begin position="55"/>
        <end position="105"/>
    </location>
</feature>